<dbReference type="InterPro" id="IPR036249">
    <property type="entry name" value="Thioredoxin-like_sf"/>
</dbReference>
<accession>A0A7K4BZB2</accession>
<dbReference type="PROSITE" id="PS51257">
    <property type="entry name" value="PROKAR_LIPOPROTEIN"/>
    <property type="match status" value="1"/>
</dbReference>
<dbReference type="AlphaFoldDB" id="A0A7K4BZB2"/>
<evidence type="ECO:0000313" key="1">
    <source>
        <dbReference type="EMBL" id="NMA44532.1"/>
    </source>
</evidence>
<dbReference type="Proteomes" id="UP000526302">
    <property type="component" value="Unassembled WGS sequence"/>
</dbReference>
<protein>
    <recommendedName>
        <fullName evidence="3">Thioredoxin domain-containing protein</fullName>
    </recommendedName>
</protein>
<dbReference type="SUPFAM" id="SSF52833">
    <property type="entry name" value="Thioredoxin-like"/>
    <property type="match status" value="1"/>
</dbReference>
<sequence>MKKIIFAITIFAILLLFGCTNNQNDDQYNDHNFVTFKEIDNSVCAIDGKPIIRLYSTTGCPHCKWINDTYNNTVNEYANQGKIIAHHYEFDTNKDTLNPEISGISPQEEALFLEFNPRGTIPTFIFGCKYYRIGNGYEPTGKTTIEKNKERLELEEAEFRKIIEKLINETKQTN</sequence>
<evidence type="ECO:0000313" key="2">
    <source>
        <dbReference type="Proteomes" id="UP000526302"/>
    </source>
</evidence>
<dbReference type="Gene3D" id="3.40.30.10">
    <property type="entry name" value="Glutaredoxin"/>
    <property type="match status" value="1"/>
</dbReference>
<organism evidence="1 2">
    <name type="scientific">Candidatus Iainarchaeum sp</name>
    <dbReference type="NCBI Taxonomy" id="3101447"/>
    <lineage>
        <taxon>Archaea</taxon>
        <taxon>Candidatus Iainarchaeota</taxon>
        <taxon>Candidatus Iainarchaeia</taxon>
        <taxon>Candidatus Iainarchaeales</taxon>
        <taxon>Candidatus Iainarchaeaceae</taxon>
        <taxon>Candidatus Iainarchaeum</taxon>
    </lineage>
</organism>
<evidence type="ECO:0008006" key="3">
    <source>
        <dbReference type="Google" id="ProtNLM"/>
    </source>
</evidence>
<proteinExistence type="predicted"/>
<gene>
    <name evidence="1" type="ORF">GX950_01825</name>
</gene>
<dbReference type="EMBL" id="JAAZKV010000013">
    <property type="protein sequence ID" value="NMA44532.1"/>
    <property type="molecule type" value="Genomic_DNA"/>
</dbReference>
<comment type="caution">
    <text evidence="1">The sequence shown here is derived from an EMBL/GenBank/DDBJ whole genome shotgun (WGS) entry which is preliminary data.</text>
</comment>
<name>A0A7K4BZB2_9ARCH</name>
<reference evidence="1 2" key="1">
    <citation type="journal article" date="2020" name="Biotechnol. Biofuels">
        <title>New insights from the biogas microbiome by comprehensive genome-resolved metagenomics of nearly 1600 species originating from multiple anaerobic digesters.</title>
        <authorList>
            <person name="Campanaro S."/>
            <person name="Treu L."/>
            <person name="Rodriguez-R L.M."/>
            <person name="Kovalovszki A."/>
            <person name="Ziels R.M."/>
            <person name="Maus I."/>
            <person name="Zhu X."/>
            <person name="Kougias P.G."/>
            <person name="Basile A."/>
            <person name="Luo G."/>
            <person name="Schluter A."/>
            <person name="Konstantinidis K.T."/>
            <person name="Angelidaki I."/>
        </authorList>
    </citation>
    <scope>NUCLEOTIDE SEQUENCE [LARGE SCALE GENOMIC DNA]</scope>
    <source>
        <strain evidence="1">AS22ysBPME_79</strain>
    </source>
</reference>